<dbReference type="OrthoDB" id="6274at2"/>
<dbReference type="Proteomes" id="UP000063234">
    <property type="component" value="Chromosome"/>
</dbReference>
<accession>A0A0S3QVN3</accession>
<dbReference type="EMBL" id="AP013035">
    <property type="protein sequence ID" value="BAT72382.1"/>
    <property type="molecule type" value="Genomic_DNA"/>
</dbReference>
<reference evidence="2" key="1">
    <citation type="journal article" date="2018" name="Science">
        <title>A primordial and reversible TCA cycle in a facultatively chemolithoautotrophic thermophile.</title>
        <authorList>
            <person name="Nunoura T."/>
            <person name="Chikaraishi Y."/>
            <person name="Izaki R."/>
            <person name="Suwa T."/>
            <person name="Sato T."/>
            <person name="Harada T."/>
            <person name="Mori K."/>
            <person name="Kato Y."/>
            <person name="Miyazaki M."/>
            <person name="Shimamura S."/>
            <person name="Yanagawa K."/>
            <person name="Shuto A."/>
            <person name="Ohkouchi N."/>
            <person name="Fujita N."/>
            <person name="Takaki Y."/>
            <person name="Atomi H."/>
            <person name="Takai K."/>
        </authorList>
    </citation>
    <scope>NUCLEOTIDE SEQUENCE [LARGE SCALE GENOMIC DNA]</scope>
    <source>
        <strain evidence="2">DSM 17441 / JCM 13301 / NBRC 103674 / ABI70S6</strain>
    </source>
</reference>
<dbReference type="KEGG" id="ttk:TST_1596"/>
<sequence>MVDEIICWCAGITRKEIEEAVKRGARTEKEVRDTLNKWERGKCKEKNPKGVCCSTDFAKAINEILQGNITEGFECG</sequence>
<evidence type="ECO:0000313" key="1">
    <source>
        <dbReference type="EMBL" id="BAT72382.1"/>
    </source>
</evidence>
<dbReference type="STRING" id="1298851.TST_1596"/>
<proteinExistence type="predicted"/>
<dbReference type="AlphaFoldDB" id="A0A0S3QVN3"/>
<dbReference type="RefSeq" id="WP_068550504.1">
    <property type="nucleotide sequence ID" value="NZ_AP013035.1"/>
</dbReference>
<evidence type="ECO:0000313" key="2">
    <source>
        <dbReference type="Proteomes" id="UP000063234"/>
    </source>
</evidence>
<protein>
    <recommendedName>
        <fullName evidence="3">BFD-like [2Fe-2S]-binding domain-containing protein</fullName>
    </recommendedName>
</protein>
<evidence type="ECO:0008006" key="3">
    <source>
        <dbReference type="Google" id="ProtNLM"/>
    </source>
</evidence>
<name>A0A0S3QVN3_THET7</name>
<dbReference type="InterPro" id="IPR041854">
    <property type="entry name" value="BFD-like_2Fe2S-bd_dom_sf"/>
</dbReference>
<dbReference type="Gene3D" id="1.10.10.1100">
    <property type="entry name" value="BFD-like [2Fe-2S]-binding domain"/>
    <property type="match status" value="1"/>
</dbReference>
<keyword evidence="2" id="KW-1185">Reference proteome</keyword>
<gene>
    <name evidence="1" type="ORF">TST_1596</name>
</gene>
<organism evidence="1 2">
    <name type="scientific">Thermosulfidibacter takaii (strain DSM 17441 / JCM 13301 / NBRC 103674 / ABI70S6)</name>
    <dbReference type="NCBI Taxonomy" id="1298851"/>
    <lineage>
        <taxon>Bacteria</taxon>
        <taxon>Pseudomonadati</taxon>
        <taxon>Thermosulfidibacterota</taxon>
        <taxon>Thermosulfidibacteria</taxon>
        <taxon>Thermosulfidibacterales</taxon>
        <taxon>Thermosulfidibacteraceae</taxon>
    </lineage>
</organism>